<evidence type="ECO:0000313" key="2">
    <source>
        <dbReference type="Proteomes" id="UP000702425"/>
    </source>
</evidence>
<gene>
    <name evidence="1" type="ORF">E5S67_02838</name>
</gene>
<accession>A0ABX2CY44</accession>
<proteinExistence type="predicted"/>
<dbReference type="Proteomes" id="UP000702425">
    <property type="component" value="Unassembled WGS sequence"/>
</dbReference>
<name>A0ABX2CY44_9CYAN</name>
<dbReference type="EMBL" id="SRRZ01000047">
    <property type="protein sequence ID" value="NQE35108.1"/>
    <property type="molecule type" value="Genomic_DNA"/>
</dbReference>
<sequence>MLTYVNTTTAIEGESIAQEYRPPSGQFRLA</sequence>
<keyword evidence="2" id="KW-1185">Reference proteome</keyword>
<organism evidence="1 2">
    <name type="scientific">Microcoleus asticus IPMA8</name>
    <dbReference type="NCBI Taxonomy" id="2563858"/>
    <lineage>
        <taxon>Bacteria</taxon>
        <taxon>Bacillati</taxon>
        <taxon>Cyanobacteriota</taxon>
        <taxon>Cyanophyceae</taxon>
        <taxon>Oscillatoriophycideae</taxon>
        <taxon>Oscillatoriales</taxon>
        <taxon>Microcoleaceae</taxon>
        <taxon>Microcoleus</taxon>
        <taxon>Microcoleus asticus</taxon>
    </lineage>
</organism>
<reference evidence="1 2" key="1">
    <citation type="journal article" date="2020" name="Sci. Rep.">
        <title>A novel cyanobacterial geosmin producer, revising GeoA distribution and dispersion patterns in Bacteria.</title>
        <authorList>
            <person name="Churro C."/>
            <person name="Semedo-Aguiar A.P."/>
            <person name="Silva A.D."/>
            <person name="Pereira-Leal J.B."/>
            <person name="Leite R.B."/>
        </authorList>
    </citation>
    <scope>NUCLEOTIDE SEQUENCE [LARGE SCALE GENOMIC DNA]</scope>
    <source>
        <strain evidence="1 2">IPMA8</strain>
    </source>
</reference>
<protein>
    <submittedName>
        <fullName evidence="1">Uncharacterized protein</fullName>
    </submittedName>
</protein>
<evidence type="ECO:0000313" key="1">
    <source>
        <dbReference type="EMBL" id="NQE35108.1"/>
    </source>
</evidence>
<comment type="caution">
    <text evidence="1">The sequence shown here is derived from an EMBL/GenBank/DDBJ whole genome shotgun (WGS) entry which is preliminary data.</text>
</comment>